<comment type="similarity">
    <text evidence="12">Belongs to the RecA family. RadA subfamily.</text>
</comment>
<dbReference type="PANTHER" id="PTHR32472">
    <property type="entry name" value="DNA REPAIR PROTEIN RADA"/>
    <property type="match status" value="1"/>
</dbReference>
<keyword evidence="15" id="KW-1185">Reference proteome</keyword>
<sequence length="470" mass="50618">MAKSKIAYLCNECGYDSPRWVGQCPSCKSWNTMNEFRPTAVSKTTSALNRATGGSSSGGYAGSSGKGARKLEAVSVIEANRVSTGQSEFDRVLGGGLTLGSVVLASGDPGAGKTTLLTQIASHMSHTMPTMYVTAEESLSQWKKRAQERLGLQFNDENFWVDDSDCIEDIVVAVKEYGIKLLIADSIQAFESTSVEGSAGGITQVKTCAQILNRLCKTEGITLILVGQVNKDSKMAGPQTLKHIIDTTVHIDVTESNVRILRSDKNRFGDTDQVGIFQMTERGMISVDNPSRLFLSGGEERYEGSAVTVIKDGARNLLIEIQALATEFEGEKPIRNCIGISYSRLALITAVLKKHGGISTYYDINISLVGGLKIADTETSTDLAVMAALVSSINSKPTPEDSVFIGEVALTGEIRQVQGGVARVKEAVKHGKKQIYIPKANYHSSMLKELNPDQKIIPVAKISDVIEALQ</sequence>
<dbReference type="InterPro" id="IPR014721">
    <property type="entry name" value="Ribsml_uS5_D2-typ_fold_subgr"/>
</dbReference>
<dbReference type="RefSeq" id="WP_075651293.1">
    <property type="nucleotide sequence ID" value="NZ_AP019657.1"/>
</dbReference>
<name>A0ABX3FDZ8_9VIBR</name>
<dbReference type="InterPro" id="IPR041166">
    <property type="entry name" value="Rubredoxin_2"/>
</dbReference>
<comment type="caution">
    <text evidence="14">The sequence shown here is derived from an EMBL/GenBank/DDBJ whole genome shotgun (WGS) entry which is preliminary data.</text>
</comment>
<dbReference type="PRINTS" id="PR01874">
    <property type="entry name" value="DNAREPAIRADA"/>
</dbReference>
<evidence type="ECO:0000256" key="11">
    <source>
        <dbReference type="NCBIfam" id="TIGR00416"/>
    </source>
</evidence>
<keyword evidence="7 12" id="KW-0067">ATP-binding</keyword>
<evidence type="ECO:0000256" key="1">
    <source>
        <dbReference type="ARBA" id="ARBA00022723"/>
    </source>
</evidence>
<accession>A0ABX3FDZ8</accession>
<comment type="function">
    <text evidence="12">DNA-dependent ATPase involved in processing of recombination intermediates, plays a role in repairing DNA breaks. Stimulates the branch migration of RecA-mediated strand transfer reactions, allowing the 3' invading strand to extend heteroduplex DNA faster. Binds ssDNA in the presence of ADP but not other nucleotides, has ATPase activity that is stimulated by ssDNA and various branched DNA structures, but inhibited by SSB. Does not have RecA's homology-searching function.</text>
</comment>
<keyword evidence="4 12" id="KW-0863">Zinc-finger</keyword>
<dbReference type="PANTHER" id="PTHR32472:SF10">
    <property type="entry name" value="DNA REPAIR PROTEIN RADA-LIKE PROTEIN"/>
    <property type="match status" value="1"/>
</dbReference>
<feature type="domain" description="RecA family profile 1" evidence="13">
    <location>
        <begin position="78"/>
        <end position="229"/>
    </location>
</feature>
<keyword evidence="5" id="KW-0378">Hydrolase</keyword>
<evidence type="ECO:0000313" key="15">
    <source>
        <dbReference type="Proteomes" id="UP000186206"/>
    </source>
</evidence>
<dbReference type="PROSITE" id="PS50162">
    <property type="entry name" value="RECA_2"/>
    <property type="match status" value="1"/>
</dbReference>
<keyword evidence="6 12" id="KW-0862">Zinc</keyword>
<keyword evidence="9 12" id="KW-0238">DNA-binding</keyword>
<keyword evidence="10 12" id="KW-0234">DNA repair</keyword>
<reference evidence="14 15" key="1">
    <citation type="submission" date="2016-09" db="EMBL/GenBank/DDBJ databases">
        <title>Genomic Taxonomy of the Vibrionaceae.</title>
        <authorList>
            <person name="Gonzalez-Castillo A."/>
            <person name="Gomez-Gil B."/>
            <person name="Enciso-Ibarra K."/>
        </authorList>
    </citation>
    <scope>NUCLEOTIDE SEQUENCE [LARGE SCALE GENOMIC DNA]</scope>
    <source>
        <strain evidence="14 15">CAIM 1731</strain>
    </source>
</reference>
<dbReference type="Pfam" id="PF13541">
    <property type="entry name" value="ChlI"/>
    <property type="match status" value="1"/>
</dbReference>
<evidence type="ECO:0000256" key="7">
    <source>
        <dbReference type="ARBA" id="ARBA00022840"/>
    </source>
</evidence>
<keyword evidence="2 12" id="KW-0547">Nucleotide-binding</keyword>
<keyword evidence="8" id="KW-0346">Stress response</keyword>
<evidence type="ECO:0000256" key="3">
    <source>
        <dbReference type="ARBA" id="ARBA00022763"/>
    </source>
</evidence>
<dbReference type="Proteomes" id="UP000186206">
    <property type="component" value="Unassembled WGS sequence"/>
</dbReference>
<dbReference type="Gene3D" id="3.40.50.300">
    <property type="entry name" value="P-loop containing nucleotide triphosphate hydrolases"/>
    <property type="match status" value="1"/>
</dbReference>
<evidence type="ECO:0000256" key="4">
    <source>
        <dbReference type="ARBA" id="ARBA00022771"/>
    </source>
</evidence>
<dbReference type="EMBL" id="MJMI01000118">
    <property type="protein sequence ID" value="OLQ87725.1"/>
    <property type="molecule type" value="Genomic_DNA"/>
</dbReference>
<evidence type="ECO:0000256" key="8">
    <source>
        <dbReference type="ARBA" id="ARBA00023016"/>
    </source>
</evidence>
<dbReference type="Pfam" id="PF13481">
    <property type="entry name" value="AAA_25"/>
    <property type="match status" value="1"/>
</dbReference>
<proteinExistence type="inferred from homology"/>
<dbReference type="InterPro" id="IPR027417">
    <property type="entry name" value="P-loop_NTPase"/>
</dbReference>
<dbReference type="InterPro" id="IPR020568">
    <property type="entry name" value="Ribosomal_Su5_D2-typ_SF"/>
</dbReference>
<evidence type="ECO:0000256" key="5">
    <source>
        <dbReference type="ARBA" id="ARBA00022801"/>
    </source>
</evidence>
<evidence type="ECO:0000256" key="12">
    <source>
        <dbReference type="RuleBase" id="RU003555"/>
    </source>
</evidence>
<evidence type="ECO:0000256" key="10">
    <source>
        <dbReference type="ARBA" id="ARBA00023204"/>
    </source>
</evidence>
<evidence type="ECO:0000256" key="6">
    <source>
        <dbReference type="ARBA" id="ARBA00022833"/>
    </source>
</evidence>
<evidence type="ECO:0000313" key="14">
    <source>
        <dbReference type="EMBL" id="OLQ87725.1"/>
    </source>
</evidence>
<dbReference type="InterPro" id="IPR020588">
    <property type="entry name" value="RecA_ATP-bd"/>
</dbReference>
<dbReference type="InterPro" id="IPR004504">
    <property type="entry name" value="DNA_repair_RadA"/>
</dbReference>
<dbReference type="SMART" id="SM00382">
    <property type="entry name" value="AAA"/>
    <property type="match status" value="1"/>
</dbReference>
<dbReference type="SUPFAM" id="SSF54211">
    <property type="entry name" value="Ribosomal protein S5 domain 2-like"/>
    <property type="match status" value="1"/>
</dbReference>
<evidence type="ECO:0000256" key="2">
    <source>
        <dbReference type="ARBA" id="ARBA00022741"/>
    </source>
</evidence>
<evidence type="ECO:0000259" key="13">
    <source>
        <dbReference type="PROSITE" id="PS50162"/>
    </source>
</evidence>
<dbReference type="InterPro" id="IPR003593">
    <property type="entry name" value="AAA+_ATPase"/>
</dbReference>
<keyword evidence="1 12" id="KW-0479">Metal-binding</keyword>
<gene>
    <name evidence="14" type="ORF">BIY21_16830</name>
</gene>
<keyword evidence="3 12" id="KW-0227">DNA damage</keyword>
<dbReference type="Pfam" id="PF18073">
    <property type="entry name" value="Zn_ribbon_LapB"/>
    <property type="match status" value="1"/>
</dbReference>
<evidence type="ECO:0000256" key="9">
    <source>
        <dbReference type="ARBA" id="ARBA00023125"/>
    </source>
</evidence>
<dbReference type="Gene3D" id="3.30.230.10">
    <property type="match status" value="1"/>
</dbReference>
<dbReference type="SUPFAM" id="SSF52540">
    <property type="entry name" value="P-loop containing nucleoside triphosphate hydrolases"/>
    <property type="match status" value="1"/>
</dbReference>
<dbReference type="NCBIfam" id="TIGR00416">
    <property type="entry name" value="sms"/>
    <property type="match status" value="1"/>
</dbReference>
<protein>
    <recommendedName>
        <fullName evidence="11 12">DNA repair protein RadA</fullName>
    </recommendedName>
</protein>
<organism evidence="14 15">
    <name type="scientific">Vibrio ponticus</name>
    <dbReference type="NCBI Taxonomy" id="265668"/>
    <lineage>
        <taxon>Bacteria</taxon>
        <taxon>Pseudomonadati</taxon>
        <taxon>Pseudomonadota</taxon>
        <taxon>Gammaproteobacteria</taxon>
        <taxon>Vibrionales</taxon>
        <taxon>Vibrionaceae</taxon>
        <taxon>Vibrio</taxon>
    </lineage>
</organism>